<comment type="caution">
    <text evidence="2">The sequence shown here is derived from an EMBL/GenBank/DDBJ whole genome shotgun (WGS) entry which is preliminary data.</text>
</comment>
<sequence length="353" mass="39537">MAITDIAGLAHLTEDDVERLHSELEDLRIRVQRSLGAGDAAYIRRTIAAQRALEVVARTLIATTRSRRGWAVGTAALALAKIIENMEIGHNVCHGQWDWMNDPEIHSTSWEWDMVGVSRHWQLSHNFLHHRYTNVVGVDDDLGYGIARVTPDQDWRPTDLGQPVRAVLLALLFEWGIALQGYDAAIAAAATPRARREVRLSLLRKATRQSAKDYLVFPLLSRNRWRRTLAADATANIIRNVWAYLVISCGHIPGEAAKFDRTVLDDETPGEWYLRQLLGSTDFRAGPVMGFLSGHLSHQVEHHLFPDAPSNHLAGIKRAVDAICARYGVQRPTHSLGHQIVESHRPIMVLALP</sequence>
<dbReference type="EMBL" id="BAABFR010000039">
    <property type="protein sequence ID" value="GAA4394770.1"/>
    <property type="molecule type" value="Genomic_DNA"/>
</dbReference>
<evidence type="ECO:0000313" key="3">
    <source>
        <dbReference type="Proteomes" id="UP001500635"/>
    </source>
</evidence>
<dbReference type="PANTHER" id="PTHR19353">
    <property type="entry name" value="FATTY ACID DESATURASE 2"/>
    <property type="match status" value="1"/>
</dbReference>
<dbReference type="CDD" id="cd03506">
    <property type="entry name" value="Delta6-FADS-like"/>
    <property type="match status" value="1"/>
</dbReference>
<feature type="domain" description="Fatty acid desaturase" evidence="1">
    <location>
        <begin position="69"/>
        <end position="330"/>
    </location>
</feature>
<evidence type="ECO:0000259" key="1">
    <source>
        <dbReference type="Pfam" id="PF00487"/>
    </source>
</evidence>
<protein>
    <submittedName>
        <fullName evidence="2">Acyl-CoA desaturase</fullName>
    </submittedName>
</protein>
<dbReference type="Pfam" id="PF00487">
    <property type="entry name" value="FA_desaturase"/>
    <property type="match status" value="1"/>
</dbReference>
<evidence type="ECO:0000313" key="2">
    <source>
        <dbReference type="EMBL" id="GAA4394770.1"/>
    </source>
</evidence>
<dbReference type="RefSeq" id="WP_344996618.1">
    <property type="nucleotide sequence ID" value="NZ_BAABFR010000039.1"/>
</dbReference>
<reference evidence="3" key="1">
    <citation type="journal article" date="2019" name="Int. J. Syst. Evol. Microbiol.">
        <title>The Global Catalogue of Microorganisms (GCM) 10K type strain sequencing project: providing services to taxonomists for standard genome sequencing and annotation.</title>
        <authorList>
            <consortium name="The Broad Institute Genomics Platform"/>
            <consortium name="The Broad Institute Genome Sequencing Center for Infectious Disease"/>
            <person name="Wu L."/>
            <person name="Ma J."/>
        </authorList>
    </citation>
    <scope>NUCLEOTIDE SEQUENCE [LARGE SCALE GENOMIC DNA]</scope>
    <source>
        <strain evidence="3">JCM 17688</strain>
    </source>
</reference>
<name>A0ABP8JRN3_9ACTN</name>
<organism evidence="2 3">
    <name type="scientific">Tsukamurella soli</name>
    <dbReference type="NCBI Taxonomy" id="644556"/>
    <lineage>
        <taxon>Bacteria</taxon>
        <taxon>Bacillati</taxon>
        <taxon>Actinomycetota</taxon>
        <taxon>Actinomycetes</taxon>
        <taxon>Mycobacteriales</taxon>
        <taxon>Tsukamurellaceae</taxon>
        <taxon>Tsukamurella</taxon>
    </lineage>
</organism>
<proteinExistence type="predicted"/>
<gene>
    <name evidence="2" type="ORF">GCM10023147_27210</name>
</gene>
<dbReference type="InterPro" id="IPR012171">
    <property type="entry name" value="Fatty_acid_desaturase"/>
</dbReference>
<dbReference type="InterPro" id="IPR005804">
    <property type="entry name" value="FA_desaturase_dom"/>
</dbReference>
<dbReference type="Proteomes" id="UP001500635">
    <property type="component" value="Unassembled WGS sequence"/>
</dbReference>
<keyword evidence="3" id="KW-1185">Reference proteome</keyword>
<accession>A0ABP8JRN3</accession>
<dbReference type="PANTHER" id="PTHR19353:SF19">
    <property type="entry name" value="DELTA(5) FATTY ACID DESATURASE C-RELATED"/>
    <property type="match status" value="1"/>
</dbReference>